<dbReference type="SMART" id="SM00267">
    <property type="entry name" value="GGDEF"/>
    <property type="match status" value="1"/>
</dbReference>
<evidence type="ECO:0000259" key="1">
    <source>
        <dbReference type="SMART" id="SM00267"/>
    </source>
</evidence>
<name>A0A859QPH9_9HYPH</name>
<gene>
    <name evidence="2" type="ORF">FKV68_13370</name>
</gene>
<dbReference type="SUPFAM" id="SSF55073">
    <property type="entry name" value="Nucleotide cyclase"/>
    <property type="match status" value="1"/>
</dbReference>
<dbReference type="InterPro" id="IPR000160">
    <property type="entry name" value="GGDEF_dom"/>
</dbReference>
<dbReference type="Gene3D" id="3.30.70.270">
    <property type="match status" value="1"/>
</dbReference>
<dbReference type="Pfam" id="PF00990">
    <property type="entry name" value="GGDEF"/>
    <property type="match status" value="1"/>
</dbReference>
<keyword evidence="3" id="KW-1185">Reference proteome</keyword>
<proteinExistence type="predicted"/>
<feature type="domain" description="GGDEF" evidence="1">
    <location>
        <begin position="172"/>
        <end position="342"/>
    </location>
</feature>
<dbReference type="AlphaFoldDB" id="A0A859QPH9"/>
<sequence length="359" mass="39885">MMAIANSSPKQLAEQNRKELCYTVFATLNRLEIYASPVNYELMYEIISGNNPELREKFARLAKPIPEEELDALARAYLPHHFGKSLVDESTNRIQSELSTLKESLQSGQSSLSSYSSLLGQATGKISSMDPRDTKSIQSHLQAIRQLTEVQQSKSTQMLESVSTQITAVAAIASDVEEFERTKFTHLATNLANRRGFNKKLAELYGGERYPEGASLILCNLLALEPFEAKELVKLKEAILERLGFVVSQIVQTTDFAAWLDRPQIGILVWTSAEAEIQKVADQLKKSCQSAFDSRQRRMPVVLARFGCSTTFDAGTASELVGHAEKALQTATESASDKVVFFADSEAGGARKDWMLYRK</sequence>
<dbReference type="InterPro" id="IPR043128">
    <property type="entry name" value="Rev_trsase/Diguanyl_cyclase"/>
</dbReference>
<protein>
    <submittedName>
        <fullName evidence="2">Diguanylate cyclase</fullName>
    </submittedName>
</protein>
<organism evidence="2 3">
    <name type="scientific">Sinorhizobium mexicanum</name>
    <dbReference type="NCBI Taxonomy" id="375549"/>
    <lineage>
        <taxon>Bacteria</taxon>
        <taxon>Pseudomonadati</taxon>
        <taxon>Pseudomonadota</taxon>
        <taxon>Alphaproteobacteria</taxon>
        <taxon>Hyphomicrobiales</taxon>
        <taxon>Rhizobiaceae</taxon>
        <taxon>Sinorhizobium/Ensifer group</taxon>
        <taxon>Sinorhizobium</taxon>
    </lineage>
</organism>
<dbReference type="EMBL" id="CP041238">
    <property type="protein sequence ID" value="QLL62356.1"/>
    <property type="molecule type" value="Genomic_DNA"/>
</dbReference>
<dbReference type="InterPro" id="IPR029787">
    <property type="entry name" value="Nucleotide_cyclase"/>
</dbReference>
<dbReference type="Proteomes" id="UP000510721">
    <property type="component" value="Chromosome"/>
</dbReference>
<evidence type="ECO:0000313" key="3">
    <source>
        <dbReference type="Proteomes" id="UP000510721"/>
    </source>
</evidence>
<reference evidence="2 3" key="1">
    <citation type="submission" date="2019-06" db="EMBL/GenBank/DDBJ databases">
        <title>Complete genome sequence of Ensifer mexicanus ITTG R7 isolated from nodules of Acacia angustissima (Mill.) Kuntze.</title>
        <authorList>
            <person name="Rincon-Rosales R."/>
            <person name="Rogel M.A."/>
            <person name="Guerrero G."/>
            <person name="Rincon-Molina C.I."/>
            <person name="Lopez-Lopez A."/>
            <person name="Martinez-Romero E."/>
        </authorList>
    </citation>
    <scope>NUCLEOTIDE SEQUENCE [LARGE SCALE GENOMIC DNA]</scope>
    <source>
        <strain evidence="2 3">ITTG R7</strain>
    </source>
</reference>
<accession>A0A859QPH9</accession>
<dbReference type="KEGG" id="emx:FKV68_13370"/>
<evidence type="ECO:0000313" key="2">
    <source>
        <dbReference type="EMBL" id="QLL62356.1"/>
    </source>
</evidence>